<organism evidence="1 2">
    <name type="scientific">Phytophthora palmivora</name>
    <dbReference type="NCBI Taxonomy" id="4796"/>
    <lineage>
        <taxon>Eukaryota</taxon>
        <taxon>Sar</taxon>
        <taxon>Stramenopiles</taxon>
        <taxon>Oomycota</taxon>
        <taxon>Peronosporomycetes</taxon>
        <taxon>Peronosporales</taxon>
        <taxon>Peronosporaceae</taxon>
        <taxon>Phytophthora</taxon>
    </lineage>
</organism>
<dbReference type="Proteomes" id="UP000237271">
    <property type="component" value="Unassembled WGS sequence"/>
</dbReference>
<evidence type="ECO:0000313" key="1">
    <source>
        <dbReference type="EMBL" id="POM81631.1"/>
    </source>
</evidence>
<dbReference type="EMBL" id="NCKW01000040">
    <property type="protein sequence ID" value="POM81631.1"/>
    <property type="molecule type" value="Genomic_DNA"/>
</dbReference>
<evidence type="ECO:0000313" key="2">
    <source>
        <dbReference type="Proteomes" id="UP000237271"/>
    </source>
</evidence>
<name>A0A2P4YUZ8_9STRA</name>
<gene>
    <name evidence="1" type="ORF">PHPALM_374</name>
</gene>
<dbReference type="AlphaFoldDB" id="A0A2P4YUZ8"/>
<sequence length="205" mass="22067">MATRALNMLDDGSAAGVVSVLPVASFSGVFRELLALVFRDNRKAAQNVEVACPLWISWRRRDLSLLVKLRAMALANETVSMSSRQAVCDFVLLERVSDEDGLWQVAGELRSSDVSWLKTAEVVLVPCTAKSQTVTASTNVTLVDSMSLRSVVLQKSHVVRSIPDALSLVSSVAMLQSLVLESTEGEPALLSLGHANVLSKSRVTA</sequence>
<reference evidence="1 2" key="1">
    <citation type="journal article" date="2017" name="Genome Biol. Evol.">
        <title>Phytophthora megakarya and P. palmivora, closely related causal agents of cacao black pod rot, underwent increases in genome sizes and gene numbers by different mechanisms.</title>
        <authorList>
            <person name="Ali S.S."/>
            <person name="Shao J."/>
            <person name="Lary D.J."/>
            <person name="Kronmiller B."/>
            <person name="Shen D."/>
            <person name="Strem M.D."/>
            <person name="Amoako-Attah I."/>
            <person name="Akrofi A.Y."/>
            <person name="Begoude B.A."/>
            <person name="Ten Hoopen G.M."/>
            <person name="Coulibaly K."/>
            <person name="Kebe B.I."/>
            <person name="Melnick R.L."/>
            <person name="Guiltinan M.J."/>
            <person name="Tyler B.M."/>
            <person name="Meinhardt L.W."/>
            <person name="Bailey B.A."/>
        </authorList>
    </citation>
    <scope>NUCLEOTIDE SEQUENCE [LARGE SCALE GENOMIC DNA]</scope>
    <source>
        <strain evidence="2">sbr112.9</strain>
    </source>
</reference>
<keyword evidence="2" id="KW-1185">Reference proteome</keyword>
<protein>
    <submittedName>
        <fullName evidence="1">Carbohydrate-binding protein</fullName>
    </submittedName>
</protein>
<dbReference type="OrthoDB" id="129384at2759"/>
<accession>A0A2P4YUZ8</accession>
<comment type="caution">
    <text evidence="1">The sequence shown here is derived from an EMBL/GenBank/DDBJ whole genome shotgun (WGS) entry which is preliminary data.</text>
</comment>
<proteinExistence type="predicted"/>